<keyword evidence="7" id="KW-1185">Reference proteome</keyword>
<dbReference type="Proteomes" id="UP000246569">
    <property type="component" value="Unassembled WGS sequence"/>
</dbReference>
<evidence type="ECO:0000313" key="7">
    <source>
        <dbReference type="Proteomes" id="UP000246569"/>
    </source>
</evidence>
<organism evidence="6 7">
    <name type="scientific">Plasticicumulans acidivorans</name>
    <dbReference type="NCBI Taxonomy" id="886464"/>
    <lineage>
        <taxon>Bacteria</taxon>
        <taxon>Pseudomonadati</taxon>
        <taxon>Pseudomonadota</taxon>
        <taxon>Gammaproteobacteria</taxon>
        <taxon>Candidatus Competibacteraceae</taxon>
        <taxon>Plasticicumulans</taxon>
    </lineage>
</organism>
<dbReference type="Pfam" id="PF01734">
    <property type="entry name" value="Patatin"/>
    <property type="match status" value="1"/>
</dbReference>
<dbReference type="Gene3D" id="3.40.1090.10">
    <property type="entry name" value="Cytosolic phospholipase A2 catalytic domain"/>
    <property type="match status" value="2"/>
</dbReference>
<sequence>MDALKEATDKLFSWWWLTPWKAPDTEPAKTKPRVRRKTEGIQLGLALQGGGSHGAYTWGVLDRLLEEPRIDISAISGASAGAMNAVVCAQGLALGGRKRAQQALAEFWTAVSEAARSVSMPWDSLTGLGEGEVSPSMRSLLALTRVFSPYELNPLNINPLRQVVEEHIDFDALRKPACPRLFISATRVRTGSLRVFRNDEINADALLASACLPTLHHAVEIDGEPYWDGGYSGNPVVYPLVDEGHCSDIMVLLLSPLERDTPVRSAKEIISRASEISFNAGFLREMQWLARDERDGRLPQTHFHLLEPDPVIEELSQVSKLNAEREFLEKLHEHGHAAADAWLGQHRKDLGTRSSVSLATVFGTA</sequence>
<dbReference type="InterPro" id="IPR002641">
    <property type="entry name" value="PNPLA_dom"/>
</dbReference>
<dbReference type="AlphaFoldDB" id="A0A317MXP0"/>
<dbReference type="RefSeq" id="WP_110017895.1">
    <property type="nucleotide sequence ID" value="NZ_QGTJ01000003.1"/>
</dbReference>
<evidence type="ECO:0000256" key="1">
    <source>
        <dbReference type="ARBA" id="ARBA00022801"/>
    </source>
</evidence>
<keyword evidence="3 4" id="KW-0443">Lipid metabolism</keyword>
<feature type="active site" description="Proton acceptor" evidence="4">
    <location>
        <position position="228"/>
    </location>
</feature>
<feature type="short sequence motif" description="GXGXXG" evidence="4">
    <location>
        <begin position="49"/>
        <end position="54"/>
    </location>
</feature>
<dbReference type="OrthoDB" id="9807112at2"/>
<keyword evidence="2 4" id="KW-0442">Lipid degradation</keyword>
<gene>
    <name evidence="6" type="ORF">C7443_103324</name>
</gene>
<dbReference type="GO" id="GO:0016787">
    <property type="term" value="F:hydrolase activity"/>
    <property type="evidence" value="ECO:0007669"/>
    <property type="project" value="UniProtKB-UniRule"/>
</dbReference>
<feature type="domain" description="PNPLA" evidence="5">
    <location>
        <begin position="45"/>
        <end position="241"/>
    </location>
</feature>
<feature type="short sequence motif" description="GXSXG" evidence="4">
    <location>
        <begin position="77"/>
        <end position="81"/>
    </location>
</feature>
<evidence type="ECO:0000313" key="6">
    <source>
        <dbReference type="EMBL" id="PWV63397.1"/>
    </source>
</evidence>
<dbReference type="PROSITE" id="PS51635">
    <property type="entry name" value="PNPLA"/>
    <property type="match status" value="1"/>
</dbReference>
<protein>
    <submittedName>
        <fullName evidence="6">NTE family protein</fullName>
    </submittedName>
</protein>
<evidence type="ECO:0000259" key="5">
    <source>
        <dbReference type="PROSITE" id="PS51635"/>
    </source>
</evidence>
<dbReference type="InterPro" id="IPR016035">
    <property type="entry name" value="Acyl_Trfase/lysoPLipase"/>
</dbReference>
<dbReference type="PANTHER" id="PTHR14226">
    <property type="entry name" value="NEUROPATHY TARGET ESTERASE/SWISS CHEESE D.MELANOGASTER"/>
    <property type="match status" value="1"/>
</dbReference>
<comment type="caution">
    <text evidence="6">The sequence shown here is derived from an EMBL/GenBank/DDBJ whole genome shotgun (WGS) entry which is preliminary data.</text>
</comment>
<feature type="short sequence motif" description="DGA/G" evidence="4">
    <location>
        <begin position="228"/>
        <end position="230"/>
    </location>
</feature>
<evidence type="ECO:0000256" key="3">
    <source>
        <dbReference type="ARBA" id="ARBA00023098"/>
    </source>
</evidence>
<feature type="active site" description="Nucleophile" evidence="4">
    <location>
        <position position="79"/>
    </location>
</feature>
<dbReference type="EMBL" id="QGTJ01000003">
    <property type="protein sequence ID" value="PWV63397.1"/>
    <property type="molecule type" value="Genomic_DNA"/>
</dbReference>
<name>A0A317MXP0_9GAMM</name>
<dbReference type="GO" id="GO:0016042">
    <property type="term" value="P:lipid catabolic process"/>
    <property type="evidence" value="ECO:0007669"/>
    <property type="project" value="UniProtKB-UniRule"/>
</dbReference>
<accession>A0A317MXP0</accession>
<dbReference type="PANTHER" id="PTHR14226:SF78">
    <property type="entry name" value="SLR0060 PROTEIN"/>
    <property type="match status" value="1"/>
</dbReference>
<evidence type="ECO:0000256" key="4">
    <source>
        <dbReference type="PROSITE-ProRule" id="PRU01161"/>
    </source>
</evidence>
<reference evidence="6 7" key="1">
    <citation type="submission" date="2018-05" db="EMBL/GenBank/DDBJ databases">
        <title>Genomic Encyclopedia of Type Strains, Phase IV (KMG-IV): sequencing the most valuable type-strain genomes for metagenomic binning, comparative biology and taxonomic classification.</title>
        <authorList>
            <person name="Goeker M."/>
        </authorList>
    </citation>
    <scope>NUCLEOTIDE SEQUENCE [LARGE SCALE GENOMIC DNA]</scope>
    <source>
        <strain evidence="6 7">DSM 23606</strain>
    </source>
</reference>
<evidence type="ECO:0000256" key="2">
    <source>
        <dbReference type="ARBA" id="ARBA00022963"/>
    </source>
</evidence>
<dbReference type="InterPro" id="IPR050301">
    <property type="entry name" value="NTE"/>
</dbReference>
<proteinExistence type="predicted"/>
<keyword evidence="1 4" id="KW-0378">Hydrolase</keyword>
<dbReference type="SUPFAM" id="SSF52151">
    <property type="entry name" value="FabD/lysophospholipase-like"/>
    <property type="match status" value="1"/>
</dbReference>